<dbReference type="AlphaFoldDB" id="A0A4U6RDP8"/>
<dbReference type="SUPFAM" id="SSF53335">
    <property type="entry name" value="S-adenosyl-L-methionine-dependent methyltransferases"/>
    <property type="match status" value="1"/>
</dbReference>
<evidence type="ECO:0000259" key="1">
    <source>
        <dbReference type="Pfam" id="PF13649"/>
    </source>
</evidence>
<feature type="domain" description="Methyltransferase" evidence="1">
    <location>
        <begin position="73"/>
        <end position="125"/>
    </location>
</feature>
<dbReference type="Pfam" id="PF13649">
    <property type="entry name" value="Methyltransf_25"/>
    <property type="match status" value="1"/>
</dbReference>
<keyword evidence="2" id="KW-0489">Methyltransferase</keyword>
<gene>
    <name evidence="2" type="ORF">FDV58_39615</name>
</gene>
<dbReference type="CDD" id="cd02440">
    <property type="entry name" value="AdoMet_MTases"/>
    <property type="match status" value="1"/>
</dbReference>
<proteinExistence type="predicted"/>
<reference evidence="2 3" key="1">
    <citation type="submission" date="2019-05" db="EMBL/GenBank/DDBJ databases">
        <title>Draft Genome of Bradyrhizobium elkanii strain SEMIA 938, Used in Commercial Inoculants for Lupinus spp. in Brazil.</title>
        <authorList>
            <person name="Hungria M."/>
            <person name="Delamuta J.R.M."/>
            <person name="Ribeiro R.A."/>
            <person name="Nogueira M.A."/>
        </authorList>
    </citation>
    <scope>NUCLEOTIDE SEQUENCE [LARGE SCALE GENOMIC DNA]</scope>
    <source>
        <strain evidence="2 3">Semia 938</strain>
    </source>
</reference>
<dbReference type="InterPro" id="IPR041698">
    <property type="entry name" value="Methyltransf_25"/>
</dbReference>
<dbReference type="InterPro" id="IPR029063">
    <property type="entry name" value="SAM-dependent_MTases_sf"/>
</dbReference>
<dbReference type="GO" id="GO:0008168">
    <property type="term" value="F:methyltransferase activity"/>
    <property type="evidence" value="ECO:0007669"/>
    <property type="project" value="UniProtKB-KW"/>
</dbReference>
<dbReference type="Gene3D" id="3.40.50.150">
    <property type="entry name" value="Vaccinia Virus protein VP39"/>
    <property type="match status" value="1"/>
</dbReference>
<name>A0A4U6RDP8_BRAEL</name>
<dbReference type="RefSeq" id="WP_137483894.1">
    <property type="nucleotide sequence ID" value="NZ_SZZP01000046.1"/>
</dbReference>
<dbReference type="GO" id="GO:0032259">
    <property type="term" value="P:methylation"/>
    <property type="evidence" value="ECO:0007669"/>
    <property type="project" value="UniProtKB-KW"/>
</dbReference>
<accession>A0A4U6RDP8</accession>
<organism evidence="2 3">
    <name type="scientific">Bradyrhizobium elkanii</name>
    <dbReference type="NCBI Taxonomy" id="29448"/>
    <lineage>
        <taxon>Bacteria</taxon>
        <taxon>Pseudomonadati</taxon>
        <taxon>Pseudomonadota</taxon>
        <taxon>Alphaproteobacteria</taxon>
        <taxon>Hyphomicrobiales</taxon>
        <taxon>Nitrobacteraceae</taxon>
        <taxon>Bradyrhizobium</taxon>
    </lineage>
</organism>
<dbReference type="EMBL" id="SZZP01000046">
    <property type="protein sequence ID" value="TKV71568.1"/>
    <property type="molecule type" value="Genomic_DNA"/>
</dbReference>
<sequence>MSIAAETAGFGAEGDRARFSDLYADVESYYSARVAKYGATPRAVDWSCQATQDLRFVQLLKLCDFSAPFSLNDVGCGYGALCAYLARRHPQAEIDYLGIDLSRAMISRARRRFSAPGRRFKVGKGSPRRATYSVASGIMNVDVGGCRRSWEAFVAGMLADLRRASLRGFSVNFVTGEADPTAAANAAPAQQLYCTRPEPWIQYCERELGCTVETVDGYGMNEVTLLARCRDC</sequence>
<dbReference type="Proteomes" id="UP000305095">
    <property type="component" value="Unassembled WGS sequence"/>
</dbReference>
<protein>
    <submittedName>
        <fullName evidence="2">Class I SAM-dependent methyltransferase</fullName>
    </submittedName>
</protein>
<evidence type="ECO:0000313" key="2">
    <source>
        <dbReference type="EMBL" id="TKV71568.1"/>
    </source>
</evidence>
<keyword evidence="2" id="KW-0808">Transferase</keyword>
<evidence type="ECO:0000313" key="3">
    <source>
        <dbReference type="Proteomes" id="UP000305095"/>
    </source>
</evidence>
<comment type="caution">
    <text evidence="2">The sequence shown here is derived from an EMBL/GenBank/DDBJ whole genome shotgun (WGS) entry which is preliminary data.</text>
</comment>